<evidence type="ECO:0000313" key="2">
    <source>
        <dbReference type="EMBL" id="KAJ9565305.1"/>
    </source>
</evidence>
<feature type="transmembrane region" description="Helical" evidence="1">
    <location>
        <begin position="47"/>
        <end position="64"/>
    </location>
</feature>
<keyword evidence="3" id="KW-1185">Reference proteome</keyword>
<proteinExistence type="predicted"/>
<sequence length="83" mass="9647">MCKQSTLPHALYHFAMKSFSTIIYAYRRIGSDKVMDSMIARGLKPDIVAYNFIYMVVVLLAIELRDDMIRRGLKPNQSLQDYN</sequence>
<dbReference type="InterPro" id="IPR011990">
    <property type="entry name" value="TPR-like_helical_dom_sf"/>
</dbReference>
<keyword evidence="1" id="KW-1133">Transmembrane helix</keyword>
<evidence type="ECO:0008006" key="4">
    <source>
        <dbReference type="Google" id="ProtNLM"/>
    </source>
</evidence>
<name>A0AA38TQP1_9ASTR</name>
<accession>A0AA38TQP1</accession>
<dbReference type="Gene3D" id="1.25.40.10">
    <property type="entry name" value="Tetratricopeptide repeat domain"/>
    <property type="match status" value="1"/>
</dbReference>
<gene>
    <name evidence="2" type="ORF">OSB04_001271</name>
</gene>
<dbReference type="AlphaFoldDB" id="A0AA38TQP1"/>
<feature type="transmembrane region" description="Helical" evidence="1">
    <location>
        <begin position="7"/>
        <end position="27"/>
    </location>
</feature>
<dbReference type="Proteomes" id="UP001172457">
    <property type="component" value="Chromosome 1"/>
</dbReference>
<evidence type="ECO:0000256" key="1">
    <source>
        <dbReference type="SAM" id="Phobius"/>
    </source>
</evidence>
<reference evidence="2" key="1">
    <citation type="submission" date="2023-03" db="EMBL/GenBank/DDBJ databases">
        <title>Chromosome-scale reference genome and RAD-based genetic map of yellow starthistle (Centaurea solstitialis) reveal putative structural variation and QTLs associated with invader traits.</title>
        <authorList>
            <person name="Reatini B."/>
            <person name="Cang F.A."/>
            <person name="Jiang Q."/>
            <person name="Mckibben M.T.W."/>
            <person name="Barker M.S."/>
            <person name="Rieseberg L.H."/>
            <person name="Dlugosch K.M."/>
        </authorList>
    </citation>
    <scope>NUCLEOTIDE SEQUENCE</scope>
    <source>
        <strain evidence="2">CAN-66</strain>
        <tissue evidence="2">Leaf</tissue>
    </source>
</reference>
<keyword evidence="1" id="KW-0472">Membrane</keyword>
<evidence type="ECO:0000313" key="3">
    <source>
        <dbReference type="Proteomes" id="UP001172457"/>
    </source>
</evidence>
<keyword evidence="1" id="KW-0812">Transmembrane</keyword>
<comment type="caution">
    <text evidence="2">The sequence shown here is derived from an EMBL/GenBank/DDBJ whole genome shotgun (WGS) entry which is preliminary data.</text>
</comment>
<dbReference type="EMBL" id="JARYMX010000001">
    <property type="protein sequence ID" value="KAJ9565305.1"/>
    <property type="molecule type" value="Genomic_DNA"/>
</dbReference>
<protein>
    <recommendedName>
        <fullName evidence="4">Pentatricopeptide repeat-containing protein</fullName>
    </recommendedName>
</protein>
<organism evidence="2 3">
    <name type="scientific">Centaurea solstitialis</name>
    <name type="common">yellow star-thistle</name>
    <dbReference type="NCBI Taxonomy" id="347529"/>
    <lineage>
        <taxon>Eukaryota</taxon>
        <taxon>Viridiplantae</taxon>
        <taxon>Streptophyta</taxon>
        <taxon>Embryophyta</taxon>
        <taxon>Tracheophyta</taxon>
        <taxon>Spermatophyta</taxon>
        <taxon>Magnoliopsida</taxon>
        <taxon>eudicotyledons</taxon>
        <taxon>Gunneridae</taxon>
        <taxon>Pentapetalae</taxon>
        <taxon>asterids</taxon>
        <taxon>campanulids</taxon>
        <taxon>Asterales</taxon>
        <taxon>Asteraceae</taxon>
        <taxon>Carduoideae</taxon>
        <taxon>Cardueae</taxon>
        <taxon>Centaureinae</taxon>
        <taxon>Centaurea</taxon>
    </lineage>
</organism>